<evidence type="ECO:0000313" key="2">
    <source>
        <dbReference type="Proteomes" id="UP000032076"/>
    </source>
</evidence>
<evidence type="ECO:0000313" key="1">
    <source>
        <dbReference type="EMBL" id="KIO74138.1"/>
    </source>
</evidence>
<reference evidence="1 2" key="1">
    <citation type="submission" date="2015-01" db="EMBL/GenBank/DDBJ databases">
        <title>Draft Genome Sequences of Four Bacillus thermoamylovorans Strains, Isolated From Food Products.</title>
        <authorList>
            <person name="Krawcyk A.O."/>
            <person name="Berendsen E.M."/>
            <person name="Eijlander R.T."/>
            <person name="de Jong A."/>
            <person name="Wells-Bennik M."/>
            <person name="Kuipers O.P."/>
        </authorList>
    </citation>
    <scope>NUCLEOTIDE SEQUENCE [LARGE SCALE GENOMIC DNA]</scope>
    <source>
        <strain evidence="1 2">B4167</strain>
    </source>
</reference>
<sequence>MTYRKEWYLYLCHRIAEYPENLYRAVTDMIDPSLAGESSSY</sequence>
<dbReference type="AlphaFoldDB" id="A0ABD4AB15"/>
<dbReference type="Gene3D" id="6.10.250.3270">
    <property type="match status" value="1"/>
</dbReference>
<organism evidence="1 2">
    <name type="scientific">Caldibacillus thermoamylovorans</name>
    <dbReference type="NCBI Taxonomy" id="35841"/>
    <lineage>
        <taxon>Bacteria</taxon>
        <taxon>Bacillati</taxon>
        <taxon>Bacillota</taxon>
        <taxon>Bacilli</taxon>
        <taxon>Bacillales</taxon>
        <taxon>Bacillaceae</taxon>
        <taxon>Caldibacillus</taxon>
    </lineage>
</organism>
<comment type="caution">
    <text evidence="1">The sequence shown here is derived from an EMBL/GenBank/DDBJ whole genome shotgun (WGS) entry which is preliminary data.</text>
</comment>
<keyword evidence="1" id="KW-0560">Oxidoreductase</keyword>
<gene>
    <name evidence="1" type="ORF">B4167_0415</name>
</gene>
<name>A0ABD4AB15_9BACI</name>
<accession>A0ABD4AB15</accession>
<dbReference type="EC" id="1.5.5.2" evidence="1"/>
<protein>
    <submittedName>
        <fullName evidence="1">Proline dehydrogenase (Proline oxidase)</fullName>
        <ecNumber evidence="1">1.5.5.2</ecNumber>
    </submittedName>
</protein>
<dbReference type="GO" id="GO:0004657">
    <property type="term" value="F:proline dehydrogenase activity"/>
    <property type="evidence" value="ECO:0007669"/>
    <property type="project" value="UniProtKB-EC"/>
</dbReference>
<dbReference type="EMBL" id="JXLU01000010">
    <property type="protein sequence ID" value="KIO74138.1"/>
    <property type="molecule type" value="Genomic_DNA"/>
</dbReference>
<proteinExistence type="predicted"/>
<dbReference type="Proteomes" id="UP000032076">
    <property type="component" value="Unassembled WGS sequence"/>
</dbReference>